<comment type="caution">
    <text evidence="1">The sequence shown here is derived from an EMBL/GenBank/DDBJ whole genome shotgun (WGS) entry which is preliminary data.</text>
</comment>
<proteinExistence type="predicted"/>
<keyword evidence="2" id="KW-1185">Reference proteome</keyword>
<evidence type="ECO:0000313" key="2">
    <source>
        <dbReference type="Proteomes" id="UP000821845"/>
    </source>
</evidence>
<sequence>MTLTLEKKAATIKLIESGRSQLHVAEEYHFSKETVSDYVRNGTKILAAFENSHKSQKNDSKGIHPALDEALQLWLKGVLAKYLPVSGDMLKEKAQLFALKMGIEYFKFTDGWLCSFKKRHGILFKKVSSESGAVDQIIV</sequence>
<evidence type="ECO:0000313" key="1">
    <source>
        <dbReference type="EMBL" id="KAH6944273.1"/>
    </source>
</evidence>
<reference evidence="1" key="1">
    <citation type="submission" date="2020-05" db="EMBL/GenBank/DDBJ databases">
        <title>Large-scale comparative analyses of tick genomes elucidate their genetic diversity and vector capacities.</title>
        <authorList>
            <person name="Jia N."/>
            <person name="Wang J."/>
            <person name="Shi W."/>
            <person name="Du L."/>
            <person name="Sun Y."/>
            <person name="Zhan W."/>
            <person name="Jiang J."/>
            <person name="Wang Q."/>
            <person name="Zhang B."/>
            <person name="Ji P."/>
            <person name="Sakyi L.B."/>
            <person name="Cui X."/>
            <person name="Yuan T."/>
            <person name="Jiang B."/>
            <person name="Yang W."/>
            <person name="Lam T.T.-Y."/>
            <person name="Chang Q."/>
            <person name="Ding S."/>
            <person name="Wang X."/>
            <person name="Zhu J."/>
            <person name="Ruan X."/>
            <person name="Zhao L."/>
            <person name="Wei J."/>
            <person name="Que T."/>
            <person name="Du C."/>
            <person name="Cheng J."/>
            <person name="Dai P."/>
            <person name="Han X."/>
            <person name="Huang E."/>
            <person name="Gao Y."/>
            <person name="Liu J."/>
            <person name="Shao H."/>
            <person name="Ye R."/>
            <person name="Li L."/>
            <person name="Wei W."/>
            <person name="Wang X."/>
            <person name="Wang C."/>
            <person name="Yang T."/>
            <person name="Huo Q."/>
            <person name="Li W."/>
            <person name="Guo W."/>
            <person name="Chen H."/>
            <person name="Zhou L."/>
            <person name="Ni X."/>
            <person name="Tian J."/>
            <person name="Zhou Y."/>
            <person name="Sheng Y."/>
            <person name="Liu T."/>
            <person name="Pan Y."/>
            <person name="Xia L."/>
            <person name="Li J."/>
            <person name="Zhao F."/>
            <person name="Cao W."/>
        </authorList>
    </citation>
    <scope>NUCLEOTIDE SEQUENCE</scope>
    <source>
        <strain evidence="1">Hyas-2018</strain>
    </source>
</reference>
<gene>
    <name evidence="1" type="ORF">HPB50_002532</name>
</gene>
<organism evidence="1 2">
    <name type="scientific">Hyalomma asiaticum</name>
    <name type="common">Tick</name>
    <dbReference type="NCBI Taxonomy" id="266040"/>
    <lineage>
        <taxon>Eukaryota</taxon>
        <taxon>Metazoa</taxon>
        <taxon>Ecdysozoa</taxon>
        <taxon>Arthropoda</taxon>
        <taxon>Chelicerata</taxon>
        <taxon>Arachnida</taxon>
        <taxon>Acari</taxon>
        <taxon>Parasitiformes</taxon>
        <taxon>Ixodida</taxon>
        <taxon>Ixodoidea</taxon>
        <taxon>Ixodidae</taxon>
        <taxon>Hyalomminae</taxon>
        <taxon>Hyalomma</taxon>
    </lineage>
</organism>
<accession>A0ACB7TBF2</accession>
<dbReference type="EMBL" id="CM023481">
    <property type="protein sequence ID" value="KAH6944273.1"/>
    <property type="molecule type" value="Genomic_DNA"/>
</dbReference>
<name>A0ACB7TBF2_HYAAI</name>
<dbReference type="Proteomes" id="UP000821845">
    <property type="component" value="Chromosome 1"/>
</dbReference>
<protein>
    <submittedName>
        <fullName evidence="1">Uncharacterized protein</fullName>
    </submittedName>
</protein>